<protein>
    <submittedName>
        <fullName evidence="4">Uncharacterized protein</fullName>
    </submittedName>
</protein>
<dbReference type="Gramene" id="ESR34871">
    <property type="protein sequence ID" value="ESR34871"/>
    <property type="gene ID" value="CICLE_v10006306mg"/>
</dbReference>
<keyword evidence="2" id="KW-0646">Protease inhibitor</keyword>
<keyword evidence="3" id="KW-0722">Serine protease inhibitor</keyword>
<accession>V4SD25</accession>
<dbReference type="AlphaFoldDB" id="V4SD25"/>
<dbReference type="PROSITE" id="PS00285">
    <property type="entry name" value="POTATO_INHIBITOR"/>
    <property type="match status" value="1"/>
</dbReference>
<dbReference type="InterPro" id="IPR036354">
    <property type="entry name" value="Prot_inh_pot1_sf"/>
</dbReference>
<evidence type="ECO:0000256" key="2">
    <source>
        <dbReference type="ARBA" id="ARBA00022690"/>
    </source>
</evidence>
<dbReference type="InterPro" id="IPR000864">
    <property type="entry name" value="Prot_inh_pot1"/>
</dbReference>
<dbReference type="PANTHER" id="PTHR33091">
    <property type="entry name" value="PROTEIN, PUTATIVE, EXPRESSED-RELATED"/>
    <property type="match status" value="1"/>
</dbReference>
<dbReference type="PANTHER" id="PTHR33091:SF83">
    <property type="entry name" value="SERINE PROTEASE INHIBITOR, POTATO INHIBITOR I-TYPE FAMILY PROTEIN-RELATED"/>
    <property type="match status" value="1"/>
</dbReference>
<keyword evidence="5" id="KW-1185">Reference proteome</keyword>
<evidence type="ECO:0000313" key="4">
    <source>
        <dbReference type="EMBL" id="ESR34871.1"/>
    </source>
</evidence>
<dbReference type="EMBL" id="KI537036">
    <property type="protein sequence ID" value="ESR34871.1"/>
    <property type="molecule type" value="Genomic_DNA"/>
</dbReference>
<evidence type="ECO:0000313" key="5">
    <source>
        <dbReference type="Proteomes" id="UP000030687"/>
    </source>
</evidence>
<evidence type="ECO:0000256" key="3">
    <source>
        <dbReference type="ARBA" id="ARBA00022900"/>
    </source>
</evidence>
<dbReference type="Pfam" id="PF00280">
    <property type="entry name" value="potato_inhibit"/>
    <property type="match status" value="1"/>
</dbReference>
<sequence>MRTTFLRRSNKEESEHLASEVIVYRKNMATFCSGKTSWPELVGEIGAVAAATIKLQNPIVNPIILMLGTPVTRDFRCDRVWVWVDAIGRVSKPPVVG</sequence>
<dbReference type="Proteomes" id="UP000030687">
    <property type="component" value="Unassembled WGS sequence"/>
</dbReference>
<gene>
    <name evidence="4" type="ORF">CICLE_v10006306mg</name>
</gene>
<reference evidence="4 5" key="1">
    <citation type="submission" date="2013-10" db="EMBL/GenBank/DDBJ databases">
        <authorList>
            <consortium name="International Citrus Genome Consortium"/>
            <person name="Jenkins J."/>
            <person name="Schmutz J."/>
            <person name="Prochnik S."/>
            <person name="Rokhsar D."/>
            <person name="Gmitter F."/>
            <person name="Ollitrault P."/>
            <person name="Machado M."/>
            <person name="Talon M."/>
            <person name="Wincker P."/>
            <person name="Jaillon O."/>
            <person name="Morgante M."/>
        </authorList>
    </citation>
    <scope>NUCLEOTIDE SEQUENCE</scope>
    <source>
        <strain evidence="5">cv. Clemenules</strain>
    </source>
</reference>
<organism evidence="4 5">
    <name type="scientific">Citrus clementina</name>
    <name type="common">Clementine</name>
    <name type="synonym">Citrus deliciosa x Citrus sinensis</name>
    <dbReference type="NCBI Taxonomy" id="85681"/>
    <lineage>
        <taxon>Eukaryota</taxon>
        <taxon>Viridiplantae</taxon>
        <taxon>Streptophyta</taxon>
        <taxon>Embryophyta</taxon>
        <taxon>Tracheophyta</taxon>
        <taxon>Spermatophyta</taxon>
        <taxon>Magnoliopsida</taxon>
        <taxon>eudicotyledons</taxon>
        <taxon>Gunneridae</taxon>
        <taxon>Pentapetalae</taxon>
        <taxon>rosids</taxon>
        <taxon>malvids</taxon>
        <taxon>Sapindales</taxon>
        <taxon>Rutaceae</taxon>
        <taxon>Aurantioideae</taxon>
        <taxon>Citrus</taxon>
    </lineage>
</organism>
<name>V4SD25_CITCL</name>
<dbReference type="GO" id="GO:0004867">
    <property type="term" value="F:serine-type endopeptidase inhibitor activity"/>
    <property type="evidence" value="ECO:0007669"/>
    <property type="project" value="UniProtKB-KW"/>
</dbReference>
<dbReference type="Gene3D" id="3.30.10.10">
    <property type="entry name" value="Trypsin Inhibitor V, subunit A"/>
    <property type="match status" value="1"/>
</dbReference>
<dbReference type="GO" id="GO:0009611">
    <property type="term" value="P:response to wounding"/>
    <property type="evidence" value="ECO:0007669"/>
    <property type="project" value="InterPro"/>
</dbReference>
<dbReference type="InParanoid" id="V4SD25"/>
<proteinExistence type="inferred from homology"/>
<dbReference type="OMA" id="KRMASEC"/>
<comment type="similarity">
    <text evidence="1">Belongs to the protease inhibitor I13 (potato type I serine protease inhibitor) family.</text>
</comment>
<dbReference type="KEGG" id="cic:CICLE_v10006306mg"/>
<dbReference type="PRINTS" id="PR00292">
    <property type="entry name" value="POTATOINHBTR"/>
</dbReference>
<evidence type="ECO:0000256" key="1">
    <source>
        <dbReference type="ARBA" id="ARBA00008210"/>
    </source>
</evidence>
<dbReference type="SUPFAM" id="SSF54654">
    <property type="entry name" value="CI-2 family of serine protease inhibitors"/>
    <property type="match status" value="1"/>
</dbReference>